<dbReference type="STRING" id="1515612.SKP52_14215"/>
<evidence type="ECO:0000313" key="2">
    <source>
        <dbReference type="Proteomes" id="UP000030907"/>
    </source>
</evidence>
<dbReference type="AlphaFoldDB" id="A0A0A7PKK1"/>
<dbReference type="KEGG" id="sphk:SKP52_14215"/>
<dbReference type="HOGENOM" id="CLU_1668298_0_0_5"/>
<protein>
    <submittedName>
        <fullName evidence="1">Uncharacterized protein</fullName>
    </submittedName>
</protein>
<gene>
    <name evidence="1" type="ORF">SKP52_14215</name>
</gene>
<dbReference type="Proteomes" id="UP000030907">
    <property type="component" value="Chromosome"/>
</dbReference>
<keyword evidence="2" id="KW-1185">Reference proteome</keyword>
<dbReference type="EMBL" id="CP009122">
    <property type="protein sequence ID" value="AJA09728.1"/>
    <property type="molecule type" value="Genomic_DNA"/>
</dbReference>
<organism evidence="1 2">
    <name type="scientific">Sphingopyxis fribergensis</name>
    <dbReference type="NCBI Taxonomy" id="1515612"/>
    <lineage>
        <taxon>Bacteria</taxon>
        <taxon>Pseudomonadati</taxon>
        <taxon>Pseudomonadota</taxon>
        <taxon>Alphaproteobacteria</taxon>
        <taxon>Sphingomonadales</taxon>
        <taxon>Sphingomonadaceae</taxon>
        <taxon>Sphingopyxis</taxon>
    </lineage>
</organism>
<name>A0A0A7PKK1_9SPHN</name>
<evidence type="ECO:0000313" key="1">
    <source>
        <dbReference type="EMBL" id="AJA09728.1"/>
    </source>
</evidence>
<dbReference type="RefSeq" id="WP_039575661.1">
    <property type="nucleotide sequence ID" value="NZ_CP009122.1"/>
</dbReference>
<dbReference type="OrthoDB" id="7874815at2"/>
<accession>A0A0A7PKK1</accession>
<reference evidence="1 2" key="1">
    <citation type="journal article" date="2015" name="Int. J. Syst. Evol. Microbiol.">
        <title>Description of Sphingopyxis fribergensis sp. nov. - a soil bacterium with the ability to degrade styrene and phenylacetic acid.</title>
        <authorList>
            <person name="Oelschlagel M."/>
            <person name="Ruckert C."/>
            <person name="Kalinowski J."/>
            <person name="Schmidt G."/>
            <person name="Schlomann M."/>
            <person name="Tischler D."/>
        </authorList>
    </citation>
    <scope>NUCLEOTIDE SEQUENCE [LARGE SCALE GENOMIC DNA]</scope>
    <source>
        <strain evidence="1 2">Kp5.2</strain>
    </source>
</reference>
<proteinExistence type="predicted"/>
<sequence length="158" mass="18035">MKIELRRITYNSALSQETSAYTADVYIDGELAFHARNQGKGGADFFHKIGRWTEMEVNQWLLANRPPRSFGRFSYDHDLEVEVGDLLARELERRRLKRLMRTCLVTIERGQIYQFPLRKRPVDTIISAVRATNPDAVIVNGASGDVLAQAVEVLLSQK</sequence>